<dbReference type="AlphaFoldDB" id="A0A939QJF4"/>
<sequence>MTVRTILRILLRRWYVMLLVLGAAGAGTAYLVAHADGVYSTRTIVNFLYSYESSLALDGSVKDDDVIAFAGAVAAEVVPGRDAVRYAAGDAPYYGAGLREGVLVGLVDYGNQWTPSYGVAAIEIQIVGESLAWVQARQREALARIEHSPYVIQQPGDITDLVPRVDPLSLQIQHITPSRTALVAAIAALGGAGLLAAGALSVGVDRLAHRSSAPEERTS</sequence>
<name>A0A939QJF4_9MICO</name>
<evidence type="ECO:0000313" key="3">
    <source>
        <dbReference type="Proteomes" id="UP000680132"/>
    </source>
</evidence>
<evidence type="ECO:0000256" key="1">
    <source>
        <dbReference type="SAM" id="Phobius"/>
    </source>
</evidence>
<evidence type="ECO:0000313" key="2">
    <source>
        <dbReference type="EMBL" id="MBO3663245.1"/>
    </source>
</evidence>
<feature type="transmembrane region" description="Helical" evidence="1">
    <location>
        <begin position="181"/>
        <end position="202"/>
    </location>
</feature>
<dbReference type="EMBL" id="JAGFOA010000002">
    <property type="protein sequence ID" value="MBO3663245.1"/>
    <property type="molecule type" value="Genomic_DNA"/>
</dbReference>
<accession>A0A939QJF4</accession>
<protein>
    <submittedName>
        <fullName evidence="2">Uncharacterized protein</fullName>
    </submittedName>
</protein>
<reference evidence="2" key="1">
    <citation type="submission" date="2021-03" db="EMBL/GenBank/DDBJ databases">
        <title>Microbacterium sp. nov., a novel actinobacterium isolated from cow dung.</title>
        <authorList>
            <person name="Zhang L."/>
        </authorList>
    </citation>
    <scope>NUCLEOTIDE SEQUENCE</scope>
    <source>
        <strain evidence="2">NEAU-LLB</strain>
    </source>
</reference>
<dbReference type="Proteomes" id="UP000680132">
    <property type="component" value="Unassembled WGS sequence"/>
</dbReference>
<keyword evidence="3" id="KW-1185">Reference proteome</keyword>
<organism evidence="2 3">
    <name type="scientific">Microbacterium stercoris</name>
    <dbReference type="NCBI Taxonomy" id="2820289"/>
    <lineage>
        <taxon>Bacteria</taxon>
        <taxon>Bacillati</taxon>
        <taxon>Actinomycetota</taxon>
        <taxon>Actinomycetes</taxon>
        <taxon>Micrococcales</taxon>
        <taxon>Microbacteriaceae</taxon>
        <taxon>Microbacterium</taxon>
    </lineage>
</organism>
<keyword evidence="1" id="KW-1133">Transmembrane helix</keyword>
<dbReference type="RefSeq" id="WP_208502035.1">
    <property type="nucleotide sequence ID" value="NZ_JAGFOA010000002.1"/>
</dbReference>
<keyword evidence="1" id="KW-0812">Transmembrane</keyword>
<proteinExistence type="predicted"/>
<gene>
    <name evidence="2" type="ORF">J5V96_06940</name>
</gene>
<comment type="caution">
    <text evidence="2">The sequence shown here is derived from an EMBL/GenBank/DDBJ whole genome shotgun (WGS) entry which is preliminary data.</text>
</comment>
<keyword evidence="1" id="KW-0472">Membrane</keyword>